<feature type="compositionally biased region" description="Low complexity" evidence="4">
    <location>
        <begin position="289"/>
        <end position="306"/>
    </location>
</feature>
<dbReference type="SUPFAM" id="SSF48452">
    <property type="entry name" value="TPR-like"/>
    <property type="match status" value="1"/>
</dbReference>
<dbReference type="PANTHER" id="PTHR19980">
    <property type="entry name" value="RNA CLEAVAGE STIMULATION FACTOR"/>
    <property type="match status" value="1"/>
</dbReference>
<dbReference type="GO" id="GO:0003729">
    <property type="term" value="F:mRNA binding"/>
    <property type="evidence" value="ECO:0007669"/>
    <property type="project" value="TreeGrafter"/>
</dbReference>
<feature type="region of interest" description="Disordered" evidence="4">
    <location>
        <begin position="289"/>
        <end position="313"/>
    </location>
</feature>
<evidence type="ECO:0000313" key="6">
    <source>
        <dbReference type="EMBL" id="GBG33707.1"/>
    </source>
</evidence>
<protein>
    <submittedName>
        <fullName evidence="6">mRNA 3'-end-processing protein rna14</fullName>
    </submittedName>
</protein>
<dbReference type="Proteomes" id="UP000241890">
    <property type="component" value="Unassembled WGS sequence"/>
</dbReference>
<keyword evidence="3" id="KW-0539">Nucleus</keyword>
<name>A0A2R5GS46_9STRA</name>
<evidence type="ECO:0000256" key="2">
    <source>
        <dbReference type="ARBA" id="ARBA00022737"/>
    </source>
</evidence>
<feature type="domain" description="Suppressor of forked" evidence="5">
    <location>
        <begin position="73"/>
        <end position="586"/>
    </location>
</feature>
<dbReference type="OrthoDB" id="26282at2759"/>
<evidence type="ECO:0000313" key="7">
    <source>
        <dbReference type="Proteomes" id="UP000241890"/>
    </source>
</evidence>
<feature type="compositionally biased region" description="Basic and acidic residues" evidence="4">
    <location>
        <begin position="1"/>
        <end position="18"/>
    </location>
</feature>
<organism evidence="6 7">
    <name type="scientific">Hondaea fermentalgiana</name>
    <dbReference type="NCBI Taxonomy" id="2315210"/>
    <lineage>
        <taxon>Eukaryota</taxon>
        <taxon>Sar</taxon>
        <taxon>Stramenopiles</taxon>
        <taxon>Bigyra</taxon>
        <taxon>Labyrinthulomycetes</taxon>
        <taxon>Thraustochytrida</taxon>
        <taxon>Thraustochytriidae</taxon>
        <taxon>Hondaea</taxon>
    </lineage>
</organism>
<dbReference type="InterPro" id="IPR045243">
    <property type="entry name" value="Rna14-like"/>
</dbReference>
<dbReference type="SMART" id="SM00386">
    <property type="entry name" value="HAT"/>
    <property type="match status" value="8"/>
</dbReference>
<keyword evidence="2" id="KW-0677">Repeat</keyword>
<proteinExistence type="predicted"/>
<evidence type="ECO:0000256" key="1">
    <source>
        <dbReference type="ARBA" id="ARBA00004123"/>
    </source>
</evidence>
<dbReference type="GO" id="GO:0005634">
    <property type="term" value="C:nucleus"/>
    <property type="evidence" value="ECO:0007669"/>
    <property type="project" value="UniProtKB-SubCell"/>
</dbReference>
<dbReference type="GO" id="GO:0031124">
    <property type="term" value="P:mRNA 3'-end processing"/>
    <property type="evidence" value="ECO:0007669"/>
    <property type="project" value="InterPro"/>
</dbReference>
<gene>
    <name evidence="6" type="ORF">FCC1311_099302</name>
</gene>
<keyword evidence="7" id="KW-1185">Reference proteome</keyword>
<evidence type="ECO:0000256" key="3">
    <source>
        <dbReference type="ARBA" id="ARBA00023242"/>
    </source>
</evidence>
<evidence type="ECO:0000259" key="5">
    <source>
        <dbReference type="Pfam" id="PF05843"/>
    </source>
</evidence>
<feature type="region of interest" description="Disordered" evidence="4">
    <location>
        <begin position="1"/>
        <end position="71"/>
    </location>
</feature>
<dbReference type="InterPro" id="IPR003107">
    <property type="entry name" value="HAT"/>
</dbReference>
<dbReference type="InterPro" id="IPR008847">
    <property type="entry name" value="Suf"/>
</dbReference>
<accession>A0A2R5GS46</accession>
<evidence type="ECO:0000256" key="4">
    <source>
        <dbReference type="SAM" id="MobiDB-lite"/>
    </source>
</evidence>
<comment type="subcellular location">
    <subcellularLocation>
        <location evidence="1">Nucleus</location>
    </subcellularLocation>
</comment>
<comment type="caution">
    <text evidence="6">The sequence shown here is derived from an EMBL/GenBank/DDBJ whole genome shotgun (WGS) entry which is preliminary data.</text>
</comment>
<dbReference type="AlphaFoldDB" id="A0A2R5GS46"/>
<dbReference type="Pfam" id="PF05843">
    <property type="entry name" value="Suf"/>
    <property type="match status" value="1"/>
</dbReference>
<sequence length="732" mass="81473">MAKRKAEDDDEGGAHNEVDDGLEATKKRKTGTTSAVAVKTEAAQDQEGDGDGANGGDPLPGLDAGDAETEAADAEAVLKGKDTEMASWVALAKDAEKASVENARSMYETLLKRFPLSEKFWLLYARRELKAQNYAQVEWILKRTLLSLGSVKLWQFYLTYLRERRLGPDSEASRNAAKEREERKGIEQAFEAALKHIGFAFESGAIWVDYIAFLKTQKCDSQFDLQVRDKAVRGAYQRAVTRPVDQMETLFRDLENPTEVQQDHMKAKTVYLERKNRLQAITSAMGLSTSTSASTSSSSPLLGGLPEVPRGDPREGKRLAKWRALISYERTNPERVSDTALKHRVRHVYNRALAALYFFPELWHEFAQYELETNDAISARTVLERALHAMPDSVLLHLVLADTLETHGRVSEARTVYQRLEEKLPSSLVFIQFQLFERRCGGIAPARAVFKRARASAACDSAVFTAAALLEFHNNKEPEIARRIFEMGVRRFPRNVAFVLDYLRFLEHLNKDNDVVTLFERVLDKLEPREAFQIWERYREFAARFTLGGGNLELLAKIEDRFAAAFPGQAFLRGLAGVTHRYAYLGNLPSGPPDTAFLKRARPLSLGPHARTSAMFSVSSHASDGGSGGGLLSLGSLAGASGGANSTSALDGLDAAKTPNIIRKLDSFLPKALGPDVEPFNVSYIVRKILESRLPKRSFFAPKKQRRIAMDGTDSEATDLYKKRHNVASKPV</sequence>
<dbReference type="EMBL" id="BEYU01000166">
    <property type="protein sequence ID" value="GBG33707.1"/>
    <property type="molecule type" value="Genomic_DNA"/>
</dbReference>
<dbReference type="InterPro" id="IPR011990">
    <property type="entry name" value="TPR-like_helical_dom_sf"/>
</dbReference>
<dbReference type="InParanoid" id="A0A2R5GS46"/>
<dbReference type="Gene3D" id="1.25.40.1040">
    <property type="match status" value="1"/>
</dbReference>
<reference evidence="6 7" key="1">
    <citation type="submission" date="2017-12" db="EMBL/GenBank/DDBJ databases">
        <title>Sequencing, de novo assembly and annotation of complete genome of a new Thraustochytrid species, strain FCC1311.</title>
        <authorList>
            <person name="Sedici K."/>
            <person name="Godart F."/>
            <person name="Aiese Cigliano R."/>
            <person name="Sanseverino W."/>
            <person name="Barakat M."/>
            <person name="Ortet P."/>
            <person name="Marechal E."/>
            <person name="Cagnac O."/>
            <person name="Amato A."/>
        </authorList>
    </citation>
    <scope>NUCLEOTIDE SEQUENCE [LARGE SCALE GENOMIC DNA]</scope>
</reference>
<dbReference type="PANTHER" id="PTHR19980:SF0">
    <property type="entry name" value="CLEAVAGE STIMULATION FACTOR SUBUNIT 3"/>
    <property type="match status" value="1"/>
</dbReference>